<evidence type="ECO:0000313" key="2">
    <source>
        <dbReference type="EMBL" id="CAI9173590.1"/>
    </source>
</evidence>
<feature type="region of interest" description="Disordered" evidence="1">
    <location>
        <begin position="24"/>
        <end position="143"/>
    </location>
</feature>
<keyword evidence="3" id="KW-1185">Reference proteome</keyword>
<gene>
    <name evidence="2" type="ORF">MRATA1EN1_LOCUS22552</name>
</gene>
<evidence type="ECO:0000256" key="1">
    <source>
        <dbReference type="SAM" id="MobiDB-lite"/>
    </source>
</evidence>
<name>A0ABN8ZIC3_RANTA</name>
<dbReference type="EMBL" id="OX460345">
    <property type="protein sequence ID" value="CAI9173590.1"/>
    <property type="molecule type" value="Genomic_DNA"/>
</dbReference>
<accession>A0ABN8ZIC3</accession>
<feature type="compositionally biased region" description="Low complexity" evidence="1">
    <location>
        <begin position="134"/>
        <end position="143"/>
    </location>
</feature>
<feature type="compositionally biased region" description="Pro residues" evidence="1">
    <location>
        <begin position="43"/>
        <end position="55"/>
    </location>
</feature>
<sequence length="143" mass="14161">MPPSPRAFRAARVFWIQGALLRETSVSAPPAPPPGSRAGPGASLPPTPAPAPCPSLPAWGVPLPPRSQTLPSSPGAGILGGAAAPPGRPPRRISEAGAAPGPRGARPDAAGAAAPEPLVRHTPRRKRGRGGPVPGTTRAHGAA</sequence>
<feature type="compositionally biased region" description="Low complexity" evidence="1">
    <location>
        <begin position="96"/>
        <end position="115"/>
    </location>
</feature>
<proteinExistence type="predicted"/>
<evidence type="ECO:0000313" key="3">
    <source>
        <dbReference type="Proteomes" id="UP001176941"/>
    </source>
</evidence>
<organism evidence="2 3">
    <name type="scientific">Rangifer tarandus platyrhynchus</name>
    <name type="common">Svalbard reindeer</name>
    <dbReference type="NCBI Taxonomy" id="3082113"/>
    <lineage>
        <taxon>Eukaryota</taxon>
        <taxon>Metazoa</taxon>
        <taxon>Chordata</taxon>
        <taxon>Craniata</taxon>
        <taxon>Vertebrata</taxon>
        <taxon>Euteleostomi</taxon>
        <taxon>Mammalia</taxon>
        <taxon>Eutheria</taxon>
        <taxon>Laurasiatheria</taxon>
        <taxon>Artiodactyla</taxon>
        <taxon>Ruminantia</taxon>
        <taxon>Pecora</taxon>
        <taxon>Cervidae</taxon>
        <taxon>Odocoileinae</taxon>
        <taxon>Rangifer</taxon>
    </lineage>
</organism>
<reference evidence="2" key="1">
    <citation type="submission" date="2023-04" db="EMBL/GenBank/DDBJ databases">
        <authorList>
            <consortium name="ELIXIR-Norway"/>
        </authorList>
    </citation>
    <scope>NUCLEOTIDE SEQUENCE [LARGE SCALE GENOMIC DNA]</scope>
</reference>
<feature type="compositionally biased region" description="Low complexity" evidence="1">
    <location>
        <begin position="70"/>
        <end position="85"/>
    </location>
</feature>
<dbReference type="Proteomes" id="UP001176941">
    <property type="component" value="Chromosome 34"/>
</dbReference>
<protein>
    <submittedName>
        <fullName evidence="2">Uncharacterized protein</fullName>
    </submittedName>
</protein>